<protein>
    <submittedName>
        <fullName evidence="10">Zormin (inferred by orthology to a D. melanogaster protein)</fullName>
    </submittedName>
</protein>
<dbReference type="InterPro" id="IPR050958">
    <property type="entry name" value="Cell_Adh-Cytoskel_Orgn"/>
</dbReference>
<sequence>MKENGENSSTTTFSTISINAKNNAIIVLAMLKSVDYIALRVTSMNPPLLEVGENLRRSTTLYEMHKDLMKRLNSKQQQVDELLNRADQLVVEQKDTDVYVYDAMAKSLAHAWKELLKRLEMRGYLLKDTVSFYQMVGNHEELCEQIKGMLKGKNRKQINEAMNEIVDITCEAVELGAWIITQLRTLGALSDDDDTVKDVLNSCLLIEKSMLSITASWELVGELKRRTQEEEDEMERMIPIQIEKSREPPKIKDLEDEISEIEKWFNRTELAFQKNPNIASDLIPDIKSQRKSLTEIITFIDSEPKYYHLTPRCTNLMTSIESFLRLLENNQKGHKKFNQFCNACDMLLHQLDNMVIDLKDSTPSIAGELAPLARSKVKTLLEFGNELIKNQIEGELVLRKCNELQRKLSQIELIADRIILGQNDKITNEIDRIDRWIKEKGDMFLKSHPTFGTDFNESSKFLTDHENFGRELISKQHEINGLAKQLNNHPPDNEEIISRFIKLQQDFENLSTIINNRIKLGGIYNQVIKFGKDLDSSFVTLTNLLNEERNFNDNNVATRMVNVFHTIQETLTQEKHHSDKFISEIDEVCDGYLDKNTAKQQMYKMQESHYVKFKQITEAWDDWQKERGKVIESKNTLEEIQTWEEETVELIKLLEDKMTSNLSTEEIKTVEEGITRLENMVPEIKQKIEQIIDVKSKVVDQVIDRIKFIEDKRDTLKKRFKVIKEQHEDVEGHISIIKEPQASSVNVIVGDAKEICEWQSVAYTQIQSIKDEIRKVIGNKAQFAKIENVIYNVEKALPTIKRKIEKIIEEKSSTKEDIDKLIKMQNVIEEETTVILEEVYKIKINDDGSESVILRETIHEVQESQEDVISQIQQIKHEIQTISQNIQVPKVEEVLGRLEKAIPRLKEKLDVIVTKIPPRTPQINKMIEKQIDIEEQIGEIVTEVKKIKEQAPKVNIEQTIEEVDWIQKEVLENIDNLKPNIANITSEEEITRVEEFVVNVEQSISHIKPKIEVIKTHITTPVPQFAKIVEVQRVLEEETIILKEELEKVKFALQRDVEEMLEEVSSIQNGIMENIEEVKATIHEISEEDDLNRLEDIVMKADKALSYNNPKIEVIIQKIPSAKVQIGKLVDIQQKIEEETRIVREEIQKVRVSIPIKRVITEITTWQVDVLTRIEDIKKEINLTNTKKSASKILDKINDMEKEIPEYQNKITNLQSLTSGELIEVKERQKIIEEEVLILREDFQKVFADIENQNSIMEDRKNVTEEITILQIKCEEKIDEMKAKVRFIQNEEHAKQFNETLQNTKADVLNVLPQKIKRFAESVGENTSEMENITKKQKVLEEELKIIVESYEKICLAIPKESEVTKKIFEEVTQWQITTIETLQKIKNKIKHIITEDEVPPIKNDIYGIENEAHLNQRKIDEIVSHSIEPSLQLNDIMQKQKIIEEEISIILNEIETIDRNLYEKKKQVTIDETIIIENIEEKLLLKPRIITPLIDIEANEGDKIDIVAKVSGSPPPTVKWLKDGKMLTETNDVKMTAHNNLAKLTITEVFITDSAVYTLAISNPLGHDESSTTLHVKESHESKEKSPVIGKPIFVKELTTTTVEEGDIIILDCIVKSSPEPEIIWFKEEELVIEDSRRNLRFFGDHCTLTIRNSTIEDSGLYKCLAKNINGQTTNFCRVTVQRKNKSIPPKTPPKPKSFILPTPPAFVPSLLDVTVEENDKAEFFVKVSGEPKPIIEWKFEERSIIPNNRIQITENDGGWNHLIIDNVNQSDVGLYTITAYNDSGEARSGATLNIIPRTSTIRRNSSIKSIEENKLTDSTNDLLLKTKQFIQDHGGYWTDGGFTGTPTPPPVPKHRINQTVTEDYGEIEYTEIGLSPTATIPEFIKPLPTEFTLNEGEEGILECMMVGNPRPKFEWFFNDSKISNYDRTVEIKCSGDTYSLIFKNPTLSLSGYYKIKASNLKGANESSTIIHVRPKSLIPTPIRSYNKPPPFWRQSNGSQDKAGELYRNVLKSTDLSGKYGSTDDSISISKNEISGQAPHFSQTLASTVSAMGEEASFEGIVIGYPIPEIIWNKDNKILNEYDFPHIVSSYIGSKVRLTFRMTSIEDSGKYTCTAKNAFGIATSSAQLVVRPKTIAPDFLKRLISEEAIKGQSLRWNVKISGDPEPKVTWLINGVELKNGENGFFVENEGNSTYTMIINDVNASHGGQYTCLAENIAGEARSTADLVVRNPDQAPGNYFHVTKVMEGTRIGNEEISKNEVFSIENPKTNF</sequence>
<dbReference type="GO" id="GO:0019899">
    <property type="term" value="F:enzyme binding"/>
    <property type="evidence" value="ECO:0007669"/>
    <property type="project" value="UniProtKB-ARBA"/>
</dbReference>
<dbReference type="GO" id="GO:0007156">
    <property type="term" value="P:homophilic cell adhesion via plasma membrane adhesion molecules"/>
    <property type="evidence" value="ECO:0007669"/>
    <property type="project" value="TreeGrafter"/>
</dbReference>
<dbReference type="Proteomes" id="UP000035680">
    <property type="component" value="Unassembled WGS sequence"/>
</dbReference>
<dbReference type="FunFam" id="2.60.40.10:FF:000425">
    <property type="entry name" value="Myosin light chain kinase"/>
    <property type="match status" value="3"/>
</dbReference>
<organism evidence="9 10">
    <name type="scientific">Strongyloides venezuelensis</name>
    <name type="common">Threadworm</name>
    <dbReference type="NCBI Taxonomy" id="75913"/>
    <lineage>
        <taxon>Eukaryota</taxon>
        <taxon>Metazoa</taxon>
        <taxon>Ecdysozoa</taxon>
        <taxon>Nematoda</taxon>
        <taxon>Chromadorea</taxon>
        <taxon>Rhabditida</taxon>
        <taxon>Tylenchina</taxon>
        <taxon>Panagrolaimomorpha</taxon>
        <taxon>Strongyloidoidea</taxon>
        <taxon>Strongyloididae</taxon>
        <taxon>Strongyloides</taxon>
    </lineage>
</organism>
<feature type="domain" description="Ig-like" evidence="8">
    <location>
        <begin position="1706"/>
        <end position="1795"/>
    </location>
</feature>
<keyword evidence="3" id="KW-0732">Signal</keyword>
<evidence type="ECO:0000313" key="9">
    <source>
        <dbReference type="Proteomes" id="UP000035680"/>
    </source>
</evidence>
<keyword evidence="2" id="KW-0963">Cytoplasm</keyword>
<evidence type="ECO:0000256" key="6">
    <source>
        <dbReference type="ARBA" id="ARBA00023319"/>
    </source>
</evidence>
<dbReference type="SMART" id="SM00408">
    <property type="entry name" value="IGc2"/>
    <property type="match status" value="5"/>
</dbReference>
<feature type="coiled-coil region" evidence="7">
    <location>
        <begin position="699"/>
        <end position="726"/>
    </location>
</feature>
<feature type="domain" description="Ig-like" evidence="8">
    <location>
        <begin position="1883"/>
        <end position="1972"/>
    </location>
</feature>
<dbReference type="InterPro" id="IPR058157">
    <property type="entry name" value="Spectrin_met"/>
</dbReference>
<dbReference type="GO" id="GO:0045989">
    <property type="term" value="P:positive regulation of striated muscle contraction"/>
    <property type="evidence" value="ECO:0007669"/>
    <property type="project" value="UniProtKB-ARBA"/>
</dbReference>
<dbReference type="SUPFAM" id="SSF48726">
    <property type="entry name" value="Immunoglobulin"/>
    <property type="match status" value="6"/>
</dbReference>
<dbReference type="InterPro" id="IPR056701">
    <property type="entry name" value="DUF7799"/>
</dbReference>
<dbReference type="GO" id="GO:0050808">
    <property type="term" value="P:synapse organization"/>
    <property type="evidence" value="ECO:0007669"/>
    <property type="project" value="TreeGrafter"/>
</dbReference>
<keyword evidence="9" id="KW-1185">Reference proteome</keyword>
<comment type="subcellular location">
    <subcellularLocation>
        <location evidence="1">Cytoplasm</location>
    </subcellularLocation>
</comment>
<keyword evidence="5" id="KW-1015">Disulfide bond</keyword>
<dbReference type="InterPro" id="IPR013098">
    <property type="entry name" value="Ig_I-set"/>
</dbReference>
<dbReference type="InterPro" id="IPR036179">
    <property type="entry name" value="Ig-like_dom_sf"/>
</dbReference>
<evidence type="ECO:0000256" key="4">
    <source>
        <dbReference type="ARBA" id="ARBA00022737"/>
    </source>
</evidence>
<dbReference type="FunFam" id="2.60.40.10:FF:000032">
    <property type="entry name" value="palladin isoform X1"/>
    <property type="match status" value="1"/>
</dbReference>
<accession>A0A0K0EWJ3</accession>
<dbReference type="GO" id="GO:0043025">
    <property type="term" value="C:neuronal cell body"/>
    <property type="evidence" value="ECO:0007669"/>
    <property type="project" value="TreeGrafter"/>
</dbReference>
<dbReference type="PANTHER" id="PTHR45080:SF8">
    <property type="entry name" value="IG-LIKE DOMAIN-CONTAINING PROTEIN"/>
    <property type="match status" value="1"/>
</dbReference>
<reference evidence="9" key="1">
    <citation type="submission" date="2014-07" db="EMBL/GenBank/DDBJ databases">
        <authorList>
            <person name="Martin A.A"/>
            <person name="De Silva N."/>
        </authorList>
    </citation>
    <scope>NUCLEOTIDE SEQUENCE</scope>
</reference>
<feature type="domain" description="Ig-like" evidence="8">
    <location>
        <begin position="2138"/>
        <end position="2228"/>
    </location>
</feature>
<reference evidence="10" key="2">
    <citation type="submission" date="2015-08" db="UniProtKB">
        <authorList>
            <consortium name="WormBaseParasite"/>
        </authorList>
    </citation>
    <scope>IDENTIFICATION</scope>
</reference>
<dbReference type="GO" id="GO:0040017">
    <property type="term" value="P:positive regulation of locomotion"/>
    <property type="evidence" value="ECO:0007669"/>
    <property type="project" value="UniProtKB-ARBA"/>
</dbReference>
<dbReference type="InterPro" id="IPR002017">
    <property type="entry name" value="Spectrin_repeat"/>
</dbReference>
<dbReference type="GO" id="GO:0031672">
    <property type="term" value="C:A band"/>
    <property type="evidence" value="ECO:0007669"/>
    <property type="project" value="UniProtKB-ARBA"/>
</dbReference>
<name>A0A0K0EWJ3_STRVS</name>
<dbReference type="FunFam" id="2.60.40.10:FF:000107">
    <property type="entry name" value="Myosin, light chain kinase a"/>
    <property type="match status" value="1"/>
</dbReference>
<evidence type="ECO:0000313" key="10">
    <source>
        <dbReference type="WBParaSite" id="SVE_0089500.1"/>
    </source>
</evidence>
<dbReference type="STRING" id="75913.A0A0K0EWJ3"/>
<evidence type="ECO:0000256" key="1">
    <source>
        <dbReference type="ARBA" id="ARBA00004496"/>
    </source>
</evidence>
<dbReference type="InterPro" id="IPR007110">
    <property type="entry name" value="Ig-like_dom"/>
</dbReference>
<evidence type="ECO:0000256" key="2">
    <source>
        <dbReference type="ARBA" id="ARBA00022490"/>
    </source>
</evidence>
<proteinExistence type="predicted"/>
<dbReference type="PROSITE" id="PS50835">
    <property type="entry name" value="IG_LIKE"/>
    <property type="match status" value="6"/>
</dbReference>
<keyword evidence="4" id="KW-0677">Repeat</keyword>
<dbReference type="InterPro" id="IPR003598">
    <property type="entry name" value="Ig_sub2"/>
</dbReference>
<dbReference type="CDD" id="cd00096">
    <property type="entry name" value="Ig"/>
    <property type="match status" value="1"/>
</dbReference>
<keyword evidence="6" id="KW-0393">Immunoglobulin domain</keyword>
<dbReference type="InterPro" id="IPR013783">
    <property type="entry name" value="Ig-like_fold"/>
</dbReference>
<evidence type="ECO:0000256" key="7">
    <source>
        <dbReference type="SAM" id="Coils"/>
    </source>
</evidence>
<dbReference type="InterPro" id="IPR003599">
    <property type="entry name" value="Ig_sub"/>
</dbReference>
<evidence type="ECO:0000256" key="3">
    <source>
        <dbReference type="ARBA" id="ARBA00022729"/>
    </source>
</evidence>
<feature type="domain" description="Ig-like" evidence="8">
    <location>
        <begin position="2040"/>
        <end position="2130"/>
    </location>
</feature>
<dbReference type="Pfam" id="PF07679">
    <property type="entry name" value="I-set"/>
    <property type="match status" value="6"/>
</dbReference>
<feature type="coiled-coil region" evidence="7">
    <location>
        <begin position="1183"/>
        <end position="1217"/>
    </location>
</feature>
<dbReference type="Pfam" id="PF25101">
    <property type="entry name" value="Spectrin_7"/>
    <property type="match status" value="1"/>
</dbReference>
<dbReference type="Pfam" id="PF00435">
    <property type="entry name" value="Spectrin"/>
    <property type="match status" value="1"/>
</dbReference>
<dbReference type="SUPFAM" id="SSF46966">
    <property type="entry name" value="Spectrin repeat"/>
    <property type="match status" value="2"/>
</dbReference>
<evidence type="ECO:0000256" key="5">
    <source>
        <dbReference type="ARBA" id="ARBA00023157"/>
    </source>
</evidence>
<dbReference type="GO" id="GO:0008046">
    <property type="term" value="F:axon guidance receptor activity"/>
    <property type="evidence" value="ECO:0007669"/>
    <property type="project" value="TreeGrafter"/>
</dbReference>
<feature type="coiled-coil region" evidence="7">
    <location>
        <begin position="65"/>
        <end position="92"/>
    </location>
</feature>
<dbReference type="PANTHER" id="PTHR45080">
    <property type="entry name" value="CONTACTIN 5"/>
    <property type="match status" value="1"/>
</dbReference>
<dbReference type="Gene3D" id="2.60.40.10">
    <property type="entry name" value="Immunoglobulins"/>
    <property type="match status" value="6"/>
</dbReference>
<dbReference type="Gene3D" id="1.20.58.60">
    <property type="match status" value="2"/>
</dbReference>
<feature type="domain" description="Ig-like" evidence="8">
    <location>
        <begin position="1488"/>
        <end position="1576"/>
    </location>
</feature>
<dbReference type="GO" id="GO:0030424">
    <property type="term" value="C:axon"/>
    <property type="evidence" value="ECO:0007669"/>
    <property type="project" value="TreeGrafter"/>
</dbReference>
<dbReference type="SMART" id="SM00409">
    <property type="entry name" value="IG"/>
    <property type="match status" value="6"/>
</dbReference>
<feature type="domain" description="Ig-like" evidence="8">
    <location>
        <begin position="1593"/>
        <end position="1681"/>
    </location>
</feature>
<evidence type="ECO:0000259" key="8">
    <source>
        <dbReference type="PROSITE" id="PS50835"/>
    </source>
</evidence>
<dbReference type="Pfam" id="PF25075">
    <property type="entry name" value="DUF7799"/>
    <property type="match status" value="1"/>
</dbReference>
<dbReference type="GO" id="GO:0005886">
    <property type="term" value="C:plasma membrane"/>
    <property type="evidence" value="ECO:0007669"/>
    <property type="project" value="TreeGrafter"/>
</dbReference>
<keyword evidence="7" id="KW-0175">Coiled coil</keyword>
<dbReference type="WBParaSite" id="SVE_0089500.1">
    <property type="protein sequence ID" value="SVE_0089500.1"/>
    <property type="gene ID" value="SVE_0089500"/>
</dbReference>
<dbReference type="GO" id="GO:0060298">
    <property type="term" value="P:positive regulation of sarcomere organization"/>
    <property type="evidence" value="ECO:0007669"/>
    <property type="project" value="UniProtKB-ARBA"/>
</dbReference>